<keyword evidence="4 5" id="KW-0067">ATP-binding</keyword>
<dbReference type="PROSITE" id="PS00107">
    <property type="entry name" value="PROTEIN_KINASE_ATP"/>
    <property type="match status" value="1"/>
</dbReference>
<evidence type="ECO:0000256" key="3">
    <source>
        <dbReference type="ARBA" id="ARBA00022777"/>
    </source>
</evidence>
<reference evidence="8 9" key="1">
    <citation type="submission" date="2023-10" db="EMBL/GenBank/DDBJ databases">
        <title>Complete Genome Sequence of Limnobacter thiooxidans CS-K2T, Isolated from freshwater lake sediments in Bavaria, Germany.</title>
        <authorList>
            <person name="Naruki M."/>
            <person name="Watanabe A."/>
            <person name="Warashina T."/>
            <person name="Morita T."/>
            <person name="Arakawa K."/>
        </authorList>
    </citation>
    <scope>NUCLEOTIDE SEQUENCE [LARGE SCALE GENOMIC DNA]</scope>
    <source>
        <strain evidence="8 9">CS-K2</strain>
    </source>
</reference>
<keyword evidence="1" id="KW-0808">Transferase</keyword>
<proteinExistence type="predicted"/>
<dbReference type="GO" id="GO:0004674">
    <property type="term" value="F:protein serine/threonine kinase activity"/>
    <property type="evidence" value="ECO:0007669"/>
    <property type="project" value="TreeGrafter"/>
</dbReference>
<dbReference type="GO" id="GO:0005524">
    <property type="term" value="F:ATP binding"/>
    <property type="evidence" value="ECO:0007669"/>
    <property type="project" value="UniProtKB-UniRule"/>
</dbReference>
<dbReference type="InterPro" id="IPR011009">
    <property type="entry name" value="Kinase-like_dom_sf"/>
</dbReference>
<feature type="binding site" evidence="5">
    <location>
        <position position="60"/>
    </location>
    <ligand>
        <name>ATP</name>
        <dbReference type="ChEBI" id="CHEBI:30616"/>
    </ligand>
</feature>
<evidence type="ECO:0000313" key="8">
    <source>
        <dbReference type="EMBL" id="BET27451.1"/>
    </source>
</evidence>
<dbReference type="PROSITE" id="PS00109">
    <property type="entry name" value="PROTEIN_KINASE_TYR"/>
    <property type="match status" value="1"/>
</dbReference>
<keyword evidence="3" id="KW-0418">Kinase</keyword>
<evidence type="ECO:0000256" key="6">
    <source>
        <dbReference type="SAM" id="MobiDB-lite"/>
    </source>
</evidence>
<dbReference type="PROSITE" id="PS50011">
    <property type="entry name" value="PROTEIN_KINASE_DOM"/>
    <property type="match status" value="1"/>
</dbReference>
<dbReference type="Gene3D" id="1.10.510.10">
    <property type="entry name" value="Transferase(Phosphotransferase) domain 1"/>
    <property type="match status" value="1"/>
</dbReference>
<dbReference type="InterPro" id="IPR000719">
    <property type="entry name" value="Prot_kinase_dom"/>
</dbReference>
<dbReference type="RefSeq" id="WP_130557472.1">
    <property type="nucleotide sequence ID" value="NZ_AP028947.1"/>
</dbReference>
<keyword evidence="2 5" id="KW-0547">Nucleotide-binding</keyword>
<dbReference type="PANTHER" id="PTHR43289">
    <property type="entry name" value="MITOGEN-ACTIVATED PROTEIN KINASE KINASE KINASE 20-RELATED"/>
    <property type="match status" value="1"/>
</dbReference>
<evidence type="ECO:0000256" key="5">
    <source>
        <dbReference type="PROSITE-ProRule" id="PRU10141"/>
    </source>
</evidence>
<dbReference type="InterPro" id="IPR025493">
    <property type="entry name" value="DUF4384"/>
</dbReference>
<evidence type="ECO:0000256" key="1">
    <source>
        <dbReference type="ARBA" id="ARBA00022679"/>
    </source>
</evidence>
<keyword evidence="9" id="KW-1185">Reference proteome</keyword>
<dbReference type="CDD" id="cd14014">
    <property type="entry name" value="STKc_PknB_like"/>
    <property type="match status" value="1"/>
</dbReference>
<dbReference type="Proteomes" id="UP001329151">
    <property type="component" value="Chromosome"/>
</dbReference>
<feature type="region of interest" description="Disordered" evidence="6">
    <location>
        <begin position="378"/>
        <end position="402"/>
    </location>
</feature>
<dbReference type="InterPro" id="IPR008266">
    <property type="entry name" value="Tyr_kinase_AS"/>
</dbReference>
<accession>A0AA86J4A5</accession>
<feature type="domain" description="Protein kinase" evidence="7">
    <location>
        <begin position="31"/>
        <end position="305"/>
    </location>
</feature>
<organism evidence="8 9">
    <name type="scientific">Limnobacter thiooxidans</name>
    <dbReference type="NCBI Taxonomy" id="131080"/>
    <lineage>
        <taxon>Bacteria</taxon>
        <taxon>Pseudomonadati</taxon>
        <taxon>Pseudomonadota</taxon>
        <taxon>Betaproteobacteria</taxon>
        <taxon>Burkholderiales</taxon>
        <taxon>Burkholderiaceae</taxon>
        <taxon>Limnobacter</taxon>
    </lineage>
</organism>
<dbReference type="SUPFAM" id="SSF56112">
    <property type="entry name" value="Protein kinase-like (PK-like)"/>
    <property type="match status" value="1"/>
</dbReference>
<dbReference type="Pfam" id="PF00069">
    <property type="entry name" value="Pkinase"/>
    <property type="match status" value="1"/>
</dbReference>
<gene>
    <name evidence="8" type="ORF">RGQ30_29520</name>
</gene>
<dbReference type="Gene3D" id="3.30.200.20">
    <property type="entry name" value="Phosphorylase Kinase, domain 1"/>
    <property type="match status" value="1"/>
</dbReference>
<evidence type="ECO:0000256" key="2">
    <source>
        <dbReference type="ARBA" id="ARBA00022741"/>
    </source>
</evidence>
<dbReference type="Pfam" id="PF14326">
    <property type="entry name" value="DUF4384"/>
    <property type="match status" value="1"/>
</dbReference>
<evidence type="ECO:0000259" key="7">
    <source>
        <dbReference type="PROSITE" id="PS50011"/>
    </source>
</evidence>
<dbReference type="AlphaFoldDB" id="A0AA86J4A5"/>
<evidence type="ECO:0000313" key="9">
    <source>
        <dbReference type="Proteomes" id="UP001329151"/>
    </source>
</evidence>
<dbReference type="EMBL" id="AP028947">
    <property type="protein sequence ID" value="BET27451.1"/>
    <property type="molecule type" value="Genomic_DNA"/>
</dbReference>
<name>A0AA86J4A5_9BURK</name>
<sequence length="560" mass="61832">MNDHTVIQSAPAVSGNSGQQPLPVGALIEGFEIRGIIGLGGFGIVYEAWDPMLERQVALKEYLPGTLAMRLPTGEVQVRDERHRNTFDAGMRSFINEARLLAQFDHAALVKVYRFWEMSGTAYMVMPLYRGITLKQHHEQQEEPLAESTLVPWLVALTEALEVMHQQQCYHRDISPENIIIQENTGLPILLDFGAARRAIGHVSQPFTVILKASYAPIEQYAELPSLSQGPWTDVYALAAVAHFLMTGKTPPSSVGRMVNDSYTPLVEQENLPFSTALKKAVDRALAVQPGERTQCMRQFREALLNQQPDVLDLFSPPTQGDKLQPNLASPVNSRQNKQEYGQYWRCAAGAGLLSVLILISLPWILTGTQVEQPVLIPSETSSAKEPSPETLPNEETTSAMSKASPDVYGAFQAVLNRTHFALEIQPKETVLKIGEDLLRFGIVSPISGYVAVYVRSSDNTLIQLLPNARVPAIRIESGQLLELPPANEPIQAAGPEGLNQFLIVVTEQARDYAHLKLQDHYGFGLIEHSVQNLEGTSPCSSTSCRDQMAAGWFSVEEMD</sequence>
<dbReference type="InterPro" id="IPR017441">
    <property type="entry name" value="Protein_kinase_ATP_BS"/>
</dbReference>
<protein>
    <recommendedName>
        <fullName evidence="7">Protein kinase domain-containing protein</fullName>
    </recommendedName>
</protein>
<dbReference type="KEGG" id="lto:RGQ30_29520"/>
<dbReference type="PANTHER" id="PTHR43289:SF34">
    <property type="entry name" value="SERINE_THREONINE-PROTEIN KINASE YBDM-RELATED"/>
    <property type="match status" value="1"/>
</dbReference>
<evidence type="ECO:0000256" key="4">
    <source>
        <dbReference type="ARBA" id="ARBA00022840"/>
    </source>
</evidence>